<evidence type="ECO:0000256" key="5">
    <source>
        <dbReference type="ARBA" id="ARBA00022946"/>
    </source>
</evidence>
<dbReference type="PANTHER" id="PTHR43706:SF47">
    <property type="entry name" value="EXTERNAL NADH-UBIQUINONE OXIDOREDUCTASE 1, MITOCHONDRIAL-RELATED"/>
    <property type="match status" value="1"/>
</dbReference>
<evidence type="ECO:0000256" key="2">
    <source>
        <dbReference type="ARBA" id="ARBA00012637"/>
    </source>
</evidence>
<dbReference type="Proteomes" id="UP000268313">
    <property type="component" value="Unassembled WGS sequence"/>
</dbReference>
<keyword evidence="6" id="KW-0560">Oxidoreductase</keyword>
<evidence type="ECO:0000256" key="4">
    <source>
        <dbReference type="ARBA" id="ARBA00022827"/>
    </source>
</evidence>
<evidence type="ECO:0000256" key="3">
    <source>
        <dbReference type="ARBA" id="ARBA00022630"/>
    </source>
</evidence>
<evidence type="ECO:0000256" key="6">
    <source>
        <dbReference type="ARBA" id="ARBA00023002"/>
    </source>
</evidence>
<name>A0A3A8JRP4_9BACT</name>
<dbReference type="InterPro" id="IPR036188">
    <property type="entry name" value="FAD/NAD-bd_sf"/>
</dbReference>
<organism evidence="11 12">
    <name type="scientific">Corallococcus carmarthensis</name>
    <dbReference type="NCBI Taxonomy" id="2316728"/>
    <lineage>
        <taxon>Bacteria</taxon>
        <taxon>Pseudomonadati</taxon>
        <taxon>Myxococcota</taxon>
        <taxon>Myxococcia</taxon>
        <taxon>Myxococcales</taxon>
        <taxon>Cystobacterineae</taxon>
        <taxon>Myxococcaceae</taxon>
        <taxon>Corallococcus</taxon>
    </lineage>
</organism>
<evidence type="ECO:0000256" key="7">
    <source>
        <dbReference type="ARBA" id="ARBA00023027"/>
    </source>
</evidence>
<keyword evidence="3" id="KW-0285">Flavoprotein</keyword>
<comment type="similarity">
    <text evidence="1">Belongs to the NADH dehydrogenase family.</text>
</comment>
<dbReference type="Pfam" id="PF22366">
    <property type="entry name" value="NDH2_C"/>
    <property type="match status" value="1"/>
</dbReference>
<evidence type="ECO:0000256" key="1">
    <source>
        <dbReference type="ARBA" id="ARBA00005272"/>
    </source>
</evidence>
<keyword evidence="7" id="KW-0520">NAD</keyword>
<gene>
    <name evidence="11" type="ORF">D7X32_29575</name>
</gene>
<feature type="domain" description="External alternative NADH-ubiquinone oxidoreductase-like C-terminal" evidence="10">
    <location>
        <begin position="396"/>
        <end position="454"/>
    </location>
</feature>
<evidence type="ECO:0000259" key="9">
    <source>
        <dbReference type="Pfam" id="PF07992"/>
    </source>
</evidence>
<dbReference type="InterPro" id="IPR023753">
    <property type="entry name" value="FAD/NAD-binding_dom"/>
</dbReference>
<reference evidence="12" key="1">
    <citation type="submission" date="2018-09" db="EMBL/GenBank/DDBJ databases">
        <authorList>
            <person name="Livingstone P.G."/>
            <person name="Whitworth D.E."/>
        </authorList>
    </citation>
    <scope>NUCLEOTIDE SEQUENCE [LARGE SCALE GENOMIC DNA]</scope>
    <source>
        <strain evidence="12">CA043D</strain>
    </source>
</reference>
<keyword evidence="12" id="KW-1185">Reference proteome</keyword>
<dbReference type="SUPFAM" id="SSF51905">
    <property type="entry name" value="FAD/NAD(P)-binding domain"/>
    <property type="match status" value="1"/>
</dbReference>
<dbReference type="EC" id="1.6.5.9" evidence="2"/>
<feature type="domain" description="FAD/NAD(P)-binding" evidence="9">
    <location>
        <begin position="45"/>
        <end position="372"/>
    </location>
</feature>
<dbReference type="EMBL" id="RAWE01000142">
    <property type="protein sequence ID" value="RKG98467.1"/>
    <property type="molecule type" value="Genomic_DNA"/>
</dbReference>
<evidence type="ECO:0000259" key="10">
    <source>
        <dbReference type="Pfam" id="PF22366"/>
    </source>
</evidence>
<comment type="caution">
    <text evidence="11">The sequence shown here is derived from an EMBL/GenBank/DDBJ whole genome shotgun (WGS) entry which is preliminary data.</text>
</comment>
<keyword evidence="4" id="KW-0274">FAD</keyword>
<proteinExistence type="inferred from homology"/>
<protein>
    <recommendedName>
        <fullName evidence="2">NADH:ubiquinone reductase (non-electrogenic)</fullName>
        <ecNumber evidence="2">1.6.5.9</ecNumber>
    </recommendedName>
</protein>
<dbReference type="PRINTS" id="PR00368">
    <property type="entry name" value="FADPNR"/>
</dbReference>
<evidence type="ECO:0000313" key="12">
    <source>
        <dbReference type="Proteomes" id="UP000268313"/>
    </source>
</evidence>
<dbReference type="Pfam" id="PF07992">
    <property type="entry name" value="Pyr_redox_2"/>
    <property type="match status" value="1"/>
</dbReference>
<dbReference type="AlphaFoldDB" id="A0A3A8JRP4"/>
<comment type="catalytic activity">
    <reaction evidence="8">
        <text>a quinone + NADH + H(+) = a quinol + NAD(+)</text>
        <dbReference type="Rhea" id="RHEA:46160"/>
        <dbReference type="ChEBI" id="CHEBI:15378"/>
        <dbReference type="ChEBI" id="CHEBI:24646"/>
        <dbReference type="ChEBI" id="CHEBI:57540"/>
        <dbReference type="ChEBI" id="CHEBI:57945"/>
        <dbReference type="ChEBI" id="CHEBI:132124"/>
        <dbReference type="EC" id="1.6.5.9"/>
    </reaction>
</comment>
<accession>A0A3A8JRP4</accession>
<dbReference type="PANTHER" id="PTHR43706">
    <property type="entry name" value="NADH DEHYDROGENASE"/>
    <property type="match status" value="1"/>
</dbReference>
<sequence length="493" mass="53453">MAGGADTKERPDIGGWCSSRREEACMGADPKSAGLCVEAPPPRKRVFILGGGFAGMYAALHLERRLGKRDDVEVTLVSRDNFFLFTPMLHEVAASDVNASAIVISLRKLLPRLTFVEGDVSGLDLEAKKVTVAHGGLDGHSHTLAYDYLVLALGSETNFFGKPGPRDYTLTMKTLGDAMLLRNCLIDRLEEADTDCVTAGRRDAIVTFVVVGGGFAGVETAGAINDFIHGALPYYPNIQHANVRVMLVHGGKEVLPELGEDLGAYARKKLIEHGVEVRTGVHVKDVTQEGVELPDGTVVPTKTVVWTAGVTPPSLMATLPCEKERGRLKVNERMEVPGFPGVWALGDCASVPDVTNGGKPCPPTAQHALRQGLVAARNVCAAMEGKPGKALRYKMLGQLAAIGRRSGVARILGMKFSGTFAWVLWRTIYLSKLPKLETKVRVAMGWTLDLFFRKDVVQLIGPRELDQLTLPALPLNSRQQVRQVQALQPRTQH</sequence>
<dbReference type="Gene3D" id="3.50.50.100">
    <property type="match status" value="1"/>
</dbReference>
<evidence type="ECO:0000313" key="11">
    <source>
        <dbReference type="EMBL" id="RKG98467.1"/>
    </source>
</evidence>
<dbReference type="InterPro" id="IPR045024">
    <property type="entry name" value="NDH-2"/>
</dbReference>
<dbReference type="InterPro" id="IPR054585">
    <property type="entry name" value="NDH2-like_C"/>
</dbReference>
<keyword evidence="5" id="KW-0809">Transit peptide</keyword>
<evidence type="ECO:0000256" key="8">
    <source>
        <dbReference type="ARBA" id="ARBA00047599"/>
    </source>
</evidence>
<dbReference type="GO" id="GO:0050136">
    <property type="term" value="F:NADH dehydrogenase (quinone) (non-electrogenic) activity"/>
    <property type="evidence" value="ECO:0007669"/>
    <property type="project" value="UniProtKB-EC"/>
</dbReference>